<feature type="domain" description="BPL/LPL catalytic" evidence="6">
    <location>
        <begin position="68"/>
        <end position="254"/>
    </location>
</feature>
<keyword evidence="2 5" id="KW-0547">Nucleotide-binding</keyword>
<dbReference type="Pfam" id="PF08279">
    <property type="entry name" value="HTH_11"/>
    <property type="match status" value="1"/>
</dbReference>
<dbReference type="SUPFAM" id="SSF55681">
    <property type="entry name" value="Class II aaRS and biotin synthetases"/>
    <property type="match status" value="1"/>
</dbReference>
<keyword evidence="1 5" id="KW-0436">Ligase</keyword>
<keyword evidence="8" id="KW-1185">Reference proteome</keyword>
<dbReference type="HAMAP" id="MF_00978">
    <property type="entry name" value="Bifunct_BirA"/>
    <property type="match status" value="1"/>
</dbReference>
<dbReference type="NCBIfam" id="TIGR00121">
    <property type="entry name" value="birA_ligase"/>
    <property type="match status" value="1"/>
</dbReference>
<dbReference type="Gene3D" id="1.10.10.10">
    <property type="entry name" value="Winged helix-like DNA-binding domain superfamily/Winged helix DNA-binding domain"/>
    <property type="match status" value="1"/>
</dbReference>
<dbReference type="InterPro" id="IPR036388">
    <property type="entry name" value="WH-like_DNA-bd_sf"/>
</dbReference>
<keyword evidence="3 5" id="KW-0067">ATP-binding</keyword>
<dbReference type="InterPro" id="IPR008988">
    <property type="entry name" value="Transcriptional_repressor_C"/>
</dbReference>
<feature type="DNA-binding region" description="H-T-H motif" evidence="5">
    <location>
        <begin position="19"/>
        <end position="38"/>
    </location>
</feature>
<dbReference type="Pfam" id="PF03099">
    <property type="entry name" value="BPL_LplA_LipB"/>
    <property type="match status" value="1"/>
</dbReference>
<evidence type="ECO:0000256" key="3">
    <source>
        <dbReference type="ARBA" id="ARBA00022840"/>
    </source>
</evidence>
<protein>
    <recommendedName>
        <fullName evidence="5">Bifunctional ligase/repressor BirA</fullName>
    </recommendedName>
    <alternativeName>
        <fullName evidence="5">Biotin--[acetyl-CoA-carboxylase] ligase</fullName>
        <ecNumber evidence="5">6.3.4.15</ecNumber>
    </alternativeName>
    <alternativeName>
        <fullName evidence="5">Biotin--protein ligase</fullName>
    </alternativeName>
    <alternativeName>
        <fullName evidence="5">Biotin-[acetyl-CoA carboxylase] synthetase</fullName>
    </alternativeName>
</protein>
<dbReference type="EMBL" id="JACRWE010000012">
    <property type="protein sequence ID" value="MBC5998251.1"/>
    <property type="molecule type" value="Genomic_DNA"/>
</dbReference>
<dbReference type="Proteomes" id="UP000609849">
    <property type="component" value="Unassembled WGS sequence"/>
</dbReference>
<dbReference type="InterPro" id="IPR011991">
    <property type="entry name" value="ArsR-like_HTH"/>
</dbReference>
<comment type="function">
    <text evidence="5">Acts both as a biotin--[acetyl-CoA-carboxylase] ligase and a repressor.</text>
</comment>
<dbReference type="RefSeq" id="WP_153972853.1">
    <property type="nucleotide sequence ID" value="NZ_JACRWE010000012.1"/>
</dbReference>
<evidence type="ECO:0000313" key="7">
    <source>
        <dbReference type="EMBL" id="MBC5998251.1"/>
    </source>
</evidence>
<keyword evidence="5" id="KW-0238">DNA-binding</keyword>
<comment type="catalytic activity">
    <reaction evidence="5">
        <text>biotin + L-lysyl-[protein] + ATP = N(6)-biotinyl-L-lysyl-[protein] + AMP + diphosphate + H(+)</text>
        <dbReference type="Rhea" id="RHEA:11756"/>
        <dbReference type="Rhea" id="RHEA-COMP:9752"/>
        <dbReference type="Rhea" id="RHEA-COMP:10505"/>
        <dbReference type="ChEBI" id="CHEBI:15378"/>
        <dbReference type="ChEBI" id="CHEBI:29969"/>
        <dbReference type="ChEBI" id="CHEBI:30616"/>
        <dbReference type="ChEBI" id="CHEBI:33019"/>
        <dbReference type="ChEBI" id="CHEBI:57586"/>
        <dbReference type="ChEBI" id="CHEBI:83144"/>
        <dbReference type="ChEBI" id="CHEBI:456215"/>
        <dbReference type="EC" id="6.3.4.15"/>
    </reaction>
</comment>
<sequence length="325" mass="36713">MRKKIINIILDNNREFISGEEISKQLGISRSAVWKHIKSLKEEGYNIESINKKGYRLKEKPKDLLSSQNIAHELNTKFLGKSIFHFETIDSTNTYAKKIASEEVDGTVVISEEQTLGRGRLGRIWDSKAYEGIWMSIILKPNILPYRTPFLTIIAGASIANALNNLGVSVGIKWPNDIILNGKKLCGILTELSAEIERVNYIVLGIGMNVKNLNFPNEIENIATSLCKEGYDLSRVDIVREILCELEKNYLEFIKNENREKIIDTYKKYSVVLGKNIFVIKNDDRELVECVDINIDGNLIVKKSNGAIKEVMSGEVSVRGENGYV</sequence>
<dbReference type="InterPro" id="IPR045864">
    <property type="entry name" value="aa-tRNA-synth_II/BPL/LPL"/>
</dbReference>
<keyword evidence="5" id="KW-0804">Transcription</keyword>
<evidence type="ECO:0000313" key="8">
    <source>
        <dbReference type="Proteomes" id="UP000609849"/>
    </source>
</evidence>
<dbReference type="PANTHER" id="PTHR12835:SF5">
    <property type="entry name" value="BIOTIN--PROTEIN LIGASE"/>
    <property type="match status" value="1"/>
</dbReference>
<dbReference type="InterPro" id="IPR004143">
    <property type="entry name" value="BPL_LPL_catalytic"/>
</dbReference>
<feature type="binding site" evidence="5">
    <location>
        <position position="184"/>
    </location>
    <ligand>
        <name>biotin</name>
        <dbReference type="ChEBI" id="CHEBI:57586"/>
    </ligand>
</feature>
<dbReference type="CDD" id="cd16442">
    <property type="entry name" value="BPL"/>
    <property type="match status" value="1"/>
</dbReference>
<dbReference type="Pfam" id="PF02237">
    <property type="entry name" value="BPL_C"/>
    <property type="match status" value="1"/>
</dbReference>
<feature type="binding site" evidence="5">
    <location>
        <begin position="91"/>
        <end position="93"/>
    </location>
    <ligand>
        <name>biotin</name>
        <dbReference type="ChEBI" id="CHEBI:57586"/>
    </ligand>
</feature>
<dbReference type="InterPro" id="IPR030855">
    <property type="entry name" value="Bifunct_BirA"/>
</dbReference>
<dbReference type="Gene3D" id="3.30.930.10">
    <property type="entry name" value="Bira Bifunctional Protein, Domain 2"/>
    <property type="match status" value="1"/>
</dbReference>
<evidence type="ECO:0000259" key="6">
    <source>
        <dbReference type="PROSITE" id="PS51733"/>
    </source>
</evidence>
<name>A0ABR7JTK8_9FIRM</name>
<comment type="caution">
    <text evidence="7">The sequence shown here is derived from an EMBL/GenBank/DDBJ whole genome shotgun (WGS) entry which is preliminary data.</text>
</comment>
<proteinExistence type="inferred from homology"/>
<evidence type="ECO:0000256" key="4">
    <source>
        <dbReference type="ARBA" id="ARBA00023267"/>
    </source>
</evidence>
<reference evidence="7 8" key="1">
    <citation type="submission" date="2020-08" db="EMBL/GenBank/DDBJ databases">
        <authorList>
            <person name="Liu C."/>
            <person name="Sun Q."/>
        </authorList>
    </citation>
    <scope>NUCLEOTIDE SEQUENCE [LARGE SCALE GENOMIC DNA]</scope>
    <source>
        <strain evidence="7 8">NSJ-18</strain>
    </source>
</reference>
<organism evidence="7 8">
    <name type="scientific">Romboutsia faecis</name>
    <dbReference type="NCBI Taxonomy" id="2764597"/>
    <lineage>
        <taxon>Bacteria</taxon>
        <taxon>Bacillati</taxon>
        <taxon>Bacillota</taxon>
        <taxon>Clostridia</taxon>
        <taxon>Peptostreptococcales</taxon>
        <taxon>Peptostreptococcaceae</taxon>
        <taxon>Romboutsia</taxon>
    </lineage>
</organism>
<comment type="similarity">
    <text evidence="5">Belongs to the biotin--protein ligase family.</text>
</comment>
<keyword evidence="5" id="KW-0805">Transcription regulation</keyword>
<dbReference type="SUPFAM" id="SSF50037">
    <property type="entry name" value="C-terminal domain of transcriptional repressors"/>
    <property type="match status" value="1"/>
</dbReference>
<evidence type="ECO:0000256" key="2">
    <source>
        <dbReference type="ARBA" id="ARBA00022741"/>
    </source>
</evidence>
<evidence type="ECO:0000256" key="1">
    <source>
        <dbReference type="ARBA" id="ARBA00022598"/>
    </source>
</evidence>
<dbReference type="CDD" id="cd00090">
    <property type="entry name" value="HTH_ARSR"/>
    <property type="match status" value="1"/>
</dbReference>
<dbReference type="PROSITE" id="PS51733">
    <property type="entry name" value="BPL_LPL_CATALYTIC"/>
    <property type="match status" value="1"/>
</dbReference>
<evidence type="ECO:0000256" key="5">
    <source>
        <dbReference type="HAMAP-Rule" id="MF_00978"/>
    </source>
</evidence>
<accession>A0ABR7JTK8</accession>
<dbReference type="InterPro" id="IPR004408">
    <property type="entry name" value="Biotin_CoA_COase_ligase"/>
</dbReference>
<dbReference type="InterPro" id="IPR036390">
    <property type="entry name" value="WH_DNA-bd_sf"/>
</dbReference>
<dbReference type="GO" id="GO:0004077">
    <property type="term" value="F:biotin--[biotin carboxyl-carrier protein] ligase activity"/>
    <property type="evidence" value="ECO:0007669"/>
    <property type="project" value="UniProtKB-EC"/>
</dbReference>
<feature type="binding site" evidence="5">
    <location>
        <begin position="118"/>
        <end position="120"/>
    </location>
    <ligand>
        <name>biotin</name>
        <dbReference type="ChEBI" id="CHEBI:57586"/>
    </ligand>
</feature>
<dbReference type="PANTHER" id="PTHR12835">
    <property type="entry name" value="BIOTIN PROTEIN LIGASE"/>
    <property type="match status" value="1"/>
</dbReference>
<dbReference type="Gene3D" id="2.30.30.100">
    <property type="match status" value="1"/>
</dbReference>
<gene>
    <name evidence="5" type="primary">birA</name>
    <name evidence="7" type="ORF">H8923_15970</name>
</gene>
<dbReference type="SUPFAM" id="SSF46785">
    <property type="entry name" value="Winged helix' DNA-binding domain"/>
    <property type="match status" value="1"/>
</dbReference>
<dbReference type="InterPro" id="IPR013196">
    <property type="entry name" value="HTH_11"/>
</dbReference>
<feature type="binding site" evidence="5">
    <location>
        <position position="114"/>
    </location>
    <ligand>
        <name>biotin</name>
        <dbReference type="ChEBI" id="CHEBI:57586"/>
    </ligand>
</feature>
<keyword evidence="4 5" id="KW-0092">Biotin</keyword>
<dbReference type="InterPro" id="IPR003142">
    <property type="entry name" value="BPL_C"/>
</dbReference>
<keyword evidence="5" id="KW-0678">Repressor</keyword>
<dbReference type="EC" id="6.3.4.15" evidence="5"/>